<accession>A0A0E9WWT0</accession>
<sequence>MSCYVKLCIGFTIIFFNLLLCDNPFNVLFGENKHWCSTEAKVAFVTQTQKEKKHICQNIFYK</sequence>
<evidence type="ECO:0000256" key="1">
    <source>
        <dbReference type="SAM" id="SignalP"/>
    </source>
</evidence>
<feature type="chain" id="PRO_5002434739" evidence="1">
    <location>
        <begin position="22"/>
        <end position="62"/>
    </location>
</feature>
<dbReference type="AlphaFoldDB" id="A0A0E9WWT0"/>
<evidence type="ECO:0000313" key="2">
    <source>
        <dbReference type="EMBL" id="JAH94100.1"/>
    </source>
</evidence>
<organism evidence="2">
    <name type="scientific">Anguilla anguilla</name>
    <name type="common">European freshwater eel</name>
    <name type="synonym">Muraena anguilla</name>
    <dbReference type="NCBI Taxonomy" id="7936"/>
    <lineage>
        <taxon>Eukaryota</taxon>
        <taxon>Metazoa</taxon>
        <taxon>Chordata</taxon>
        <taxon>Craniata</taxon>
        <taxon>Vertebrata</taxon>
        <taxon>Euteleostomi</taxon>
        <taxon>Actinopterygii</taxon>
        <taxon>Neopterygii</taxon>
        <taxon>Teleostei</taxon>
        <taxon>Anguilliformes</taxon>
        <taxon>Anguillidae</taxon>
        <taxon>Anguilla</taxon>
    </lineage>
</organism>
<proteinExistence type="predicted"/>
<feature type="signal peptide" evidence="1">
    <location>
        <begin position="1"/>
        <end position="21"/>
    </location>
</feature>
<reference evidence="2" key="1">
    <citation type="submission" date="2014-11" db="EMBL/GenBank/DDBJ databases">
        <authorList>
            <person name="Amaro Gonzalez C."/>
        </authorList>
    </citation>
    <scope>NUCLEOTIDE SEQUENCE</scope>
</reference>
<protein>
    <submittedName>
        <fullName evidence="2">Uncharacterized protein</fullName>
    </submittedName>
</protein>
<dbReference type="EMBL" id="GBXM01014477">
    <property type="protein sequence ID" value="JAH94100.1"/>
    <property type="molecule type" value="Transcribed_RNA"/>
</dbReference>
<reference evidence="2" key="2">
    <citation type="journal article" date="2015" name="Fish Shellfish Immunol.">
        <title>Early steps in the European eel (Anguilla anguilla)-Vibrio vulnificus interaction in the gills: Role of the RtxA13 toxin.</title>
        <authorList>
            <person name="Callol A."/>
            <person name="Pajuelo D."/>
            <person name="Ebbesson L."/>
            <person name="Teles M."/>
            <person name="MacKenzie S."/>
            <person name="Amaro C."/>
        </authorList>
    </citation>
    <scope>NUCLEOTIDE SEQUENCE</scope>
</reference>
<name>A0A0E9WWT0_ANGAN</name>
<keyword evidence="1" id="KW-0732">Signal</keyword>